<evidence type="ECO:0000256" key="3">
    <source>
        <dbReference type="ARBA" id="ARBA00023163"/>
    </source>
</evidence>
<keyword evidence="6" id="KW-1185">Reference proteome</keyword>
<protein>
    <submittedName>
        <fullName evidence="5">AraC family transcriptional regulator</fullName>
    </submittedName>
</protein>
<dbReference type="SUPFAM" id="SSF46689">
    <property type="entry name" value="Homeodomain-like"/>
    <property type="match status" value="2"/>
</dbReference>
<accession>A0ABV9CD58</accession>
<proteinExistence type="predicted"/>
<dbReference type="PRINTS" id="PR00032">
    <property type="entry name" value="HTHARAC"/>
</dbReference>
<reference evidence="6" key="1">
    <citation type="journal article" date="2019" name="Int. J. Syst. Evol. Microbiol.">
        <title>The Global Catalogue of Microorganisms (GCM) 10K type strain sequencing project: providing services to taxonomists for standard genome sequencing and annotation.</title>
        <authorList>
            <consortium name="The Broad Institute Genomics Platform"/>
            <consortium name="The Broad Institute Genome Sequencing Center for Infectious Disease"/>
            <person name="Wu L."/>
            <person name="Ma J."/>
        </authorList>
    </citation>
    <scope>NUCLEOTIDE SEQUENCE [LARGE SCALE GENOMIC DNA]</scope>
    <source>
        <strain evidence="6">CGMCC 4.7132</strain>
    </source>
</reference>
<dbReference type="Gene3D" id="1.10.10.60">
    <property type="entry name" value="Homeodomain-like"/>
    <property type="match status" value="2"/>
</dbReference>
<dbReference type="RefSeq" id="WP_380838865.1">
    <property type="nucleotide sequence ID" value="NZ_JBHSFP010000004.1"/>
</dbReference>
<keyword evidence="1" id="KW-0805">Transcription regulation</keyword>
<evidence type="ECO:0000313" key="5">
    <source>
        <dbReference type="EMBL" id="MFC4530791.1"/>
    </source>
</evidence>
<dbReference type="InterPro" id="IPR050204">
    <property type="entry name" value="AraC_XylS_family_regulators"/>
</dbReference>
<dbReference type="SMART" id="SM00342">
    <property type="entry name" value="HTH_ARAC"/>
    <property type="match status" value="1"/>
</dbReference>
<dbReference type="Pfam" id="PF12833">
    <property type="entry name" value="HTH_18"/>
    <property type="match status" value="1"/>
</dbReference>
<dbReference type="Pfam" id="PF12852">
    <property type="entry name" value="Cupin_6"/>
    <property type="match status" value="1"/>
</dbReference>
<sequence length="319" mass="33771">MDPLSNVLSLLNIQSITPSRLEAGGPWALRFDGYRHVKCGAVLAGSCWVTVGDMEPVRVEAGDCYLISGGAPYRMAGDLKTEAVHAPVAYREAVDGVLRYGTADEVVIVGGPIGLDEANARLLLDILPPFVHVPARSGQAEALRAALGLLAHESTAPGLGGEFMADLIARIVFVQTLRAHAAAAAAEGRPPGGWLSALMDPQIGPALRLMHEDKARQWTVAELATAVGMSRSSFALRFKTAVGSAPLDHLLRWRMHSAGQELRQTGRTVHSIAADWGYGSESAFSNAFKRVMGVSPRAYRVGAPARAGGPVKAPLPMGR</sequence>
<dbReference type="PROSITE" id="PS01124">
    <property type="entry name" value="HTH_ARAC_FAMILY_2"/>
    <property type="match status" value="1"/>
</dbReference>
<evidence type="ECO:0000313" key="6">
    <source>
        <dbReference type="Proteomes" id="UP001596004"/>
    </source>
</evidence>
<dbReference type="InterPro" id="IPR032783">
    <property type="entry name" value="AraC_lig"/>
</dbReference>
<evidence type="ECO:0000256" key="2">
    <source>
        <dbReference type="ARBA" id="ARBA00023125"/>
    </source>
</evidence>
<evidence type="ECO:0000259" key="4">
    <source>
        <dbReference type="PROSITE" id="PS01124"/>
    </source>
</evidence>
<dbReference type="InterPro" id="IPR020449">
    <property type="entry name" value="Tscrpt_reg_AraC-type_HTH"/>
</dbReference>
<comment type="caution">
    <text evidence="5">The sequence shown here is derived from an EMBL/GenBank/DDBJ whole genome shotgun (WGS) entry which is preliminary data.</text>
</comment>
<dbReference type="InterPro" id="IPR011051">
    <property type="entry name" value="RmlC_Cupin_sf"/>
</dbReference>
<feature type="domain" description="HTH araC/xylS-type" evidence="4">
    <location>
        <begin position="204"/>
        <end position="302"/>
    </location>
</feature>
<evidence type="ECO:0000256" key="1">
    <source>
        <dbReference type="ARBA" id="ARBA00023015"/>
    </source>
</evidence>
<dbReference type="EMBL" id="JBHSFP010000004">
    <property type="protein sequence ID" value="MFC4530791.1"/>
    <property type="molecule type" value="Genomic_DNA"/>
</dbReference>
<dbReference type="Proteomes" id="UP001596004">
    <property type="component" value="Unassembled WGS sequence"/>
</dbReference>
<name>A0ABV9CD58_9ACTN</name>
<gene>
    <name evidence="5" type="ORF">ACFO60_08440</name>
</gene>
<dbReference type="InterPro" id="IPR018060">
    <property type="entry name" value="HTH_AraC"/>
</dbReference>
<dbReference type="SUPFAM" id="SSF51182">
    <property type="entry name" value="RmlC-like cupins"/>
    <property type="match status" value="1"/>
</dbReference>
<keyword evidence="2" id="KW-0238">DNA-binding</keyword>
<dbReference type="InterPro" id="IPR009057">
    <property type="entry name" value="Homeodomain-like_sf"/>
</dbReference>
<keyword evidence="3" id="KW-0804">Transcription</keyword>
<organism evidence="5 6">
    <name type="scientific">Sphaerisporangium dianthi</name>
    <dbReference type="NCBI Taxonomy" id="1436120"/>
    <lineage>
        <taxon>Bacteria</taxon>
        <taxon>Bacillati</taxon>
        <taxon>Actinomycetota</taxon>
        <taxon>Actinomycetes</taxon>
        <taxon>Streptosporangiales</taxon>
        <taxon>Streptosporangiaceae</taxon>
        <taxon>Sphaerisporangium</taxon>
    </lineage>
</organism>
<dbReference type="PANTHER" id="PTHR46796">
    <property type="entry name" value="HTH-TYPE TRANSCRIPTIONAL ACTIVATOR RHAS-RELATED"/>
    <property type="match status" value="1"/>
</dbReference>
<dbReference type="PANTHER" id="PTHR46796:SF7">
    <property type="entry name" value="ARAC FAMILY TRANSCRIPTIONAL REGULATOR"/>
    <property type="match status" value="1"/>
</dbReference>